<dbReference type="GO" id="GO:0005737">
    <property type="term" value="C:cytoplasm"/>
    <property type="evidence" value="ECO:0007669"/>
    <property type="project" value="TreeGrafter"/>
</dbReference>
<dbReference type="InterPro" id="IPR011095">
    <property type="entry name" value="Dala_Dala_lig_C"/>
</dbReference>
<evidence type="ECO:0000256" key="1">
    <source>
        <dbReference type="ARBA" id="ARBA00022598"/>
    </source>
</evidence>
<dbReference type="Gene3D" id="3.30.470.20">
    <property type="entry name" value="ATP-grasp fold, B domain"/>
    <property type="match status" value="2"/>
</dbReference>
<comment type="caution">
    <text evidence="4">The sequence shown here is derived from an EMBL/GenBank/DDBJ whole genome shotgun (WGS) entry which is preliminary data.</text>
</comment>
<proteinExistence type="predicted"/>
<organism evidence="4 5">
    <name type="scientific">Candidatus Adlerbacteria bacterium GW2011_GWA1_54_10</name>
    <dbReference type="NCBI Taxonomy" id="1618605"/>
    <lineage>
        <taxon>Bacteria</taxon>
        <taxon>Candidatus Adleribacteriota</taxon>
    </lineage>
</organism>
<name>A0A0G1XXZ4_9BACT</name>
<dbReference type="GO" id="GO:0046872">
    <property type="term" value="F:metal ion binding"/>
    <property type="evidence" value="ECO:0007669"/>
    <property type="project" value="InterPro"/>
</dbReference>
<feature type="domain" description="ATP-grasp" evidence="3">
    <location>
        <begin position="71"/>
        <end position="331"/>
    </location>
</feature>
<dbReference type="GO" id="GO:0008716">
    <property type="term" value="F:D-alanine-D-alanine ligase activity"/>
    <property type="evidence" value="ECO:0007669"/>
    <property type="project" value="InterPro"/>
</dbReference>
<evidence type="ECO:0000313" key="4">
    <source>
        <dbReference type="EMBL" id="KKW35775.1"/>
    </source>
</evidence>
<keyword evidence="2" id="KW-0067">ATP-binding</keyword>
<protein>
    <submittedName>
        <fullName evidence="4">Cyanophycin synthetase</fullName>
    </submittedName>
</protein>
<dbReference type="PANTHER" id="PTHR21621:SF0">
    <property type="entry name" value="BETA-CITRYLGLUTAMATE SYNTHASE B-RELATED"/>
    <property type="match status" value="1"/>
</dbReference>
<keyword evidence="1" id="KW-0436">Ligase</keyword>
<dbReference type="PROSITE" id="PS50975">
    <property type="entry name" value="ATP_GRASP"/>
    <property type="match status" value="1"/>
</dbReference>
<reference evidence="4 5" key="1">
    <citation type="journal article" date="2015" name="Nature">
        <title>rRNA introns, odd ribosomes, and small enigmatic genomes across a large radiation of phyla.</title>
        <authorList>
            <person name="Brown C.T."/>
            <person name="Hug L.A."/>
            <person name="Thomas B.C."/>
            <person name="Sharon I."/>
            <person name="Castelle C.J."/>
            <person name="Singh A."/>
            <person name="Wilkins M.J."/>
            <person name="Williams K.H."/>
            <person name="Banfield J.F."/>
        </authorList>
    </citation>
    <scope>NUCLEOTIDE SEQUENCE [LARGE SCALE GENOMIC DNA]</scope>
</reference>
<dbReference type="PATRIC" id="fig|1618605.3.peg.256"/>
<dbReference type="InterPro" id="IPR011761">
    <property type="entry name" value="ATP-grasp"/>
</dbReference>
<dbReference type="GO" id="GO:0005524">
    <property type="term" value="F:ATP binding"/>
    <property type="evidence" value="ECO:0007669"/>
    <property type="project" value="UniProtKB-UniRule"/>
</dbReference>
<gene>
    <name evidence="4" type="ORF">UY83_C0003G0059</name>
</gene>
<dbReference type="InterPro" id="IPR013651">
    <property type="entry name" value="ATP-grasp_RimK-type"/>
</dbReference>
<dbReference type="SUPFAM" id="SSF56059">
    <property type="entry name" value="Glutathione synthetase ATP-binding domain-like"/>
    <property type="match status" value="1"/>
</dbReference>
<dbReference type="GO" id="GO:0018169">
    <property type="term" value="F:ribosomal S6-glutamic acid ligase activity"/>
    <property type="evidence" value="ECO:0007669"/>
    <property type="project" value="TreeGrafter"/>
</dbReference>
<evidence type="ECO:0000313" key="5">
    <source>
        <dbReference type="Proteomes" id="UP000034740"/>
    </source>
</evidence>
<sequence length="336" mass="38079">MKKPAYPGPLVGKIFYKIAPRIGARVLMEREWNIAGQIIYPNGQKRYFRYSSLDLNTLGASEISKDKDYANFFMKRMGYPTVRGQTFFAPQWAEAIDSPRGIDAAYRYAQKIGFPVIVKPNSGSQGKGVALVHTRRDFYSAMRRIFKLDRVALVQTPVRGRDYRVVVLDDKVISAYERIPLSVIGDGKSSIRKLLEKKQSSFSSSSRDTRLRMEDPRIKAKLARERLTLDSVPTRGQRVYLLDNANLSAGGDAVDVTNTMHPEFRAFAVKLTKDMGLRLCGVDLMVDGDIVQSPESYWVLEINSAPGLDHYVKTGKAQQKIVENMYLEVLKHMENR</sequence>
<dbReference type="GO" id="GO:0009432">
    <property type="term" value="P:SOS response"/>
    <property type="evidence" value="ECO:0007669"/>
    <property type="project" value="TreeGrafter"/>
</dbReference>
<evidence type="ECO:0000256" key="2">
    <source>
        <dbReference type="PROSITE-ProRule" id="PRU00409"/>
    </source>
</evidence>
<dbReference type="EMBL" id="LCRO01000003">
    <property type="protein sequence ID" value="KKW35775.1"/>
    <property type="molecule type" value="Genomic_DNA"/>
</dbReference>
<accession>A0A0G1XXZ4</accession>
<dbReference type="Proteomes" id="UP000034740">
    <property type="component" value="Unassembled WGS sequence"/>
</dbReference>
<dbReference type="AlphaFoldDB" id="A0A0G1XXZ4"/>
<keyword evidence="2" id="KW-0547">Nucleotide-binding</keyword>
<dbReference type="Pfam" id="PF08443">
    <property type="entry name" value="RimK"/>
    <property type="match status" value="1"/>
</dbReference>
<dbReference type="PANTHER" id="PTHR21621">
    <property type="entry name" value="RIBOSOMAL PROTEIN S6 MODIFICATION PROTEIN"/>
    <property type="match status" value="1"/>
</dbReference>
<evidence type="ECO:0000259" key="3">
    <source>
        <dbReference type="PROSITE" id="PS50975"/>
    </source>
</evidence>
<dbReference type="Pfam" id="PF07478">
    <property type="entry name" value="Dala_Dala_lig_C"/>
    <property type="match status" value="1"/>
</dbReference>